<gene>
    <name evidence="1" type="ORF">dnm_021330</name>
</gene>
<keyword evidence="2" id="KW-1185">Reference proteome</keyword>
<name>A0A975GLZ7_9BACT</name>
<dbReference type="KEGG" id="dmm:dnm_021330"/>
<reference evidence="1" key="1">
    <citation type="journal article" date="2021" name="Microb. Physiol.">
        <title>Proteogenomic Insights into the Physiology of Marine, Sulfate-Reducing, Filamentous Desulfonema limicola and Desulfonema magnum.</title>
        <authorList>
            <person name="Schnaars V."/>
            <person name="Wohlbrand L."/>
            <person name="Scheve S."/>
            <person name="Hinrichs C."/>
            <person name="Reinhardt R."/>
            <person name="Rabus R."/>
        </authorList>
    </citation>
    <scope>NUCLEOTIDE SEQUENCE</scope>
    <source>
        <strain evidence="1">4be13</strain>
    </source>
</reference>
<dbReference type="AlphaFoldDB" id="A0A975GLZ7"/>
<evidence type="ECO:0000313" key="2">
    <source>
        <dbReference type="Proteomes" id="UP000663722"/>
    </source>
</evidence>
<protein>
    <submittedName>
        <fullName evidence="1">Uncharacterized protein</fullName>
    </submittedName>
</protein>
<dbReference type="Proteomes" id="UP000663722">
    <property type="component" value="Chromosome"/>
</dbReference>
<accession>A0A975GLZ7</accession>
<evidence type="ECO:0000313" key="1">
    <source>
        <dbReference type="EMBL" id="QTA86115.1"/>
    </source>
</evidence>
<sequence length="37" mass="4243">MTLSYNGYDLPLIKKHESILTSGTSGTLAHFRHFRHL</sequence>
<dbReference type="EMBL" id="CP061800">
    <property type="protein sequence ID" value="QTA86115.1"/>
    <property type="molecule type" value="Genomic_DNA"/>
</dbReference>
<organism evidence="1 2">
    <name type="scientific">Desulfonema magnum</name>
    <dbReference type="NCBI Taxonomy" id="45655"/>
    <lineage>
        <taxon>Bacteria</taxon>
        <taxon>Pseudomonadati</taxon>
        <taxon>Thermodesulfobacteriota</taxon>
        <taxon>Desulfobacteria</taxon>
        <taxon>Desulfobacterales</taxon>
        <taxon>Desulfococcaceae</taxon>
        <taxon>Desulfonema</taxon>
    </lineage>
</organism>
<proteinExistence type="predicted"/>